<dbReference type="SUPFAM" id="SSF52540">
    <property type="entry name" value="P-loop containing nucleoside triphosphate hydrolases"/>
    <property type="match status" value="1"/>
</dbReference>
<feature type="domain" description="DNA2/NAM7 helicase helicase" evidence="2">
    <location>
        <begin position="51"/>
        <end position="235"/>
    </location>
</feature>
<name>A0A915JDQ6_ROMCU</name>
<dbReference type="InterPro" id="IPR027417">
    <property type="entry name" value="P-loop_NTPase"/>
</dbReference>
<evidence type="ECO:0000313" key="3">
    <source>
        <dbReference type="Proteomes" id="UP000887565"/>
    </source>
</evidence>
<reference evidence="4" key="1">
    <citation type="submission" date="2022-11" db="UniProtKB">
        <authorList>
            <consortium name="WormBaseParasite"/>
        </authorList>
    </citation>
    <scope>IDENTIFICATION</scope>
</reference>
<keyword evidence="3" id="KW-1185">Reference proteome</keyword>
<feature type="compositionally biased region" description="Acidic residues" evidence="1">
    <location>
        <begin position="183"/>
        <end position="193"/>
    </location>
</feature>
<evidence type="ECO:0000313" key="4">
    <source>
        <dbReference type="WBParaSite" id="nRc.2.0.1.t24307-RA"/>
    </source>
</evidence>
<organism evidence="3 4">
    <name type="scientific">Romanomermis culicivorax</name>
    <name type="common">Nematode worm</name>
    <dbReference type="NCBI Taxonomy" id="13658"/>
    <lineage>
        <taxon>Eukaryota</taxon>
        <taxon>Metazoa</taxon>
        <taxon>Ecdysozoa</taxon>
        <taxon>Nematoda</taxon>
        <taxon>Enoplea</taxon>
        <taxon>Dorylaimia</taxon>
        <taxon>Mermithida</taxon>
        <taxon>Mermithoidea</taxon>
        <taxon>Mermithidae</taxon>
        <taxon>Romanomermis</taxon>
    </lineage>
</organism>
<feature type="region of interest" description="Disordered" evidence="1">
    <location>
        <begin position="180"/>
        <end position="220"/>
    </location>
</feature>
<sequence length="282" mass="31328">MALLRIRTIAFTEKTVRKQHIRRNLKYECWQANNPKFDDKVFTNADGDGVGPPGRGKTSTATSIVQRAFAVGNSKILIMAPSNTAIENFIWALLERTLNNYLQKNDLESIAISSNDNGIIDDINDEKLLLDGDIAADDMTTDTSNCICDTQAGTGLLLCTVYSVLPAKVKLLLPKIVNSDSESSLEEEEEGEILESTSQTAEEKDSMEAKTQQQENEEEKIQTQMDEAAAKMSGIDVRLDKMQEASQEILVQSKDPKAHYLQGKCQAWCSRNSCSSRHCKRS</sequence>
<dbReference type="Proteomes" id="UP000887565">
    <property type="component" value="Unplaced"/>
</dbReference>
<dbReference type="Pfam" id="PF13086">
    <property type="entry name" value="AAA_11"/>
    <property type="match status" value="1"/>
</dbReference>
<evidence type="ECO:0000259" key="2">
    <source>
        <dbReference type="Pfam" id="PF13086"/>
    </source>
</evidence>
<protein>
    <submittedName>
        <fullName evidence="4">DNA2/NAM7 helicase helicase domain-containing protein</fullName>
    </submittedName>
</protein>
<dbReference type="WBParaSite" id="nRc.2.0.1.t24307-RA">
    <property type="protein sequence ID" value="nRc.2.0.1.t24307-RA"/>
    <property type="gene ID" value="nRc.2.0.1.g24307"/>
</dbReference>
<dbReference type="InterPro" id="IPR041677">
    <property type="entry name" value="DNA2/NAM7_AAA_11"/>
</dbReference>
<evidence type="ECO:0000256" key="1">
    <source>
        <dbReference type="SAM" id="MobiDB-lite"/>
    </source>
</evidence>
<dbReference type="AlphaFoldDB" id="A0A915JDQ6"/>
<proteinExistence type="predicted"/>
<accession>A0A915JDQ6</accession>
<dbReference type="GO" id="GO:0004386">
    <property type="term" value="F:helicase activity"/>
    <property type="evidence" value="ECO:0007669"/>
    <property type="project" value="InterPro"/>
</dbReference>
<dbReference type="Gene3D" id="3.40.50.300">
    <property type="entry name" value="P-loop containing nucleotide triphosphate hydrolases"/>
    <property type="match status" value="1"/>
</dbReference>